<proteinExistence type="predicted"/>
<evidence type="ECO:0000313" key="2">
    <source>
        <dbReference type="EMBL" id="RZB68390.1"/>
    </source>
</evidence>
<evidence type="ECO:0000313" key="3">
    <source>
        <dbReference type="Proteomes" id="UP000289340"/>
    </source>
</evidence>
<feature type="signal peptide" evidence="1">
    <location>
        <begin position="1"/>
        <end position="17"/>
    </location>
</feature>
<gene>
    <name evidence="2" type="ORF">D0Y65_038245</name>
</gene>
<accession>A0A445H419</accession>
<dbReference type="EMBL" id="QZWG01000014">
    <property type="protein sequence ID" value="RZB68390.1"/>
    <property type="molecule type" value="Genomic_DNA"/>
</dbReference>
<reference evidence="2 3" key="1">
    <citation type="submission" date="2018-09" db="EMBL/GenBank/DDBJ databases">
        <title>A high-quality reference genome of wild soybean provides a powerful tool to mine soybean genomes.</title>
        <authorList>
            <person name="Xie M."/>
            <person name="Chung C.Y.L."/>
            <person name="Li M.-W."/>
            <person name="Wong F.-L."/>
            <person name="Chan T.-F."/>
            <person name="Lam H.-M."/>
        </authorList>
    </citation>
    <scope>NUCLEOTIDE SEQUENCE [LARGE SCALE GENOMIC DNA]</scope>
    <source>
        <strain evidence="3">cv. W05</strain>
        <tissue evidence="2">Hypocotyl of etiolated seedlings</tissue>
    </source>
</reference>
<sequence length="147" mass="16750">MWYGMEIRESWFDFILSFSLRVLLLKLGEKGKEVFAERAIATLGKLEAWILGFATIRANCNDEGLQCKVGVETMVTLMEMKRLYGQRCWNHVSPLIKQMLLSGIPLIKQKTDDDSWSHIIEALLVGSGTSTGTVDWLLEELLKDKLQ</sequence>
<dbReference type="AlphaFoldDB" id="A0A445H419"/>
<comment type="caution">
    <text evidence="2">The sequence shown here is derived from an EMBL/GenBank/DDBJ whole genome shotgun (WGS) entry which is preliminary data.</text>
</comment>
<organism evidence="2 3">
    <name type="scientific">Glycine soja</name>
    <name type="common">Wild soybean</name>
    <dbReference type="NCBI Taxonomy" id="3848"/>
    <lineage>
        <taxon>Eukaryota</taxon>
        <taxon>Viridiplantae</taxon>
        <taxon>Streptophyta</taxon>
        <taxon>Embryophyta</taxon>
        <taxon>Tracheophyta</taxon>
        <taxon>Spermatophyta</taxon>
        <taxon>Magnoliopsida</taxon>
        <taxon>eudicotyledons</taxon>
        <taxon>Gunneridae</taxon>
        <taxon>Pentapetalae</taxon>
        <taxon>rosids</taxon>
        <taxon>fabids</taxon>
        <taxon>Fabales</taxon>
        <taxon>Fabaceae</taxon>
        <taxon>Papilionoideae</taxon>
        <taxon>50 kb inversion clade</taxon>
        <taxon>NPAAA clade</taxon>
        <taxon>indigoferoid/millettioid clade</taxon>
        <taxon>Phaseoleae</taxon>
        <taxon>Glycine</taxon>
        <taxon>Glycine subgen. Soja</taxon>
    </lineage>
</organism>
<evidence type="ECO:0000256" key="1">
    <source>
        <dbReference type="SAM" id="SignalP"/>
    </source>
</evidence>
<keyword evidence="1" id="KW-0732">Signal</keyword>
<keyword evidence="3" id="KW-1185">Reference proteome</keyword>
<feature type="chain" id="PRO_5019184834" evidence="1">
    <location>
        <begin position="18"/>
        <end position="147"/>
    </location>
</feature>
<protein>
    <submittedName>
        <fullName evidence="2">Uncharacterized protein</fullName>
    </submittedName>
</protein>
<name>A0A445H419_GLYSO</name>
<dbReference type="Proteomes" id="UP000289340">
    <property type="component" value="Chromosome 14"/>
</dbReference>